<keyword evidence="1" id="KW-0472">Membrane</keyword>
<reference evidence="2" key="1">
    <citation type="submission" date="2017-12" db="EMBL/GenBank/DDBJ databases">
        <authorList>
            <person name="Barbosa P."/>
            <person name="Usie A."/>
            <person name="Ramos A.M."/>
        </authorList>
    </citation>
    <scope>NUCLEOTIDE SEQUENCE</scope>
    <source>
        <strain evidence="2">HL8</strain>
        <tissue evidence="2">Leaves</tissue>
    </source>
</reference>
<organism evidence="2">
    <name type="scientific">Quercus suber</name>
    <name type="common">Cork oak</name>
    <dbReference type="NCBI Taxonomy" id="58331"/>
    <lineage>
        <taxon>Eukaryota</taxon>
        <taxon>Viridiplantae</taxon>
        <taxon>Streptophyta</taxon>
        <taxon>Embryophyta</taxon>
        <taxon>Tracheophyta</taxon>
        <taxon>Spermatophyta</taxon>
        <taxon>Magnoliopsida</taxon>
        <taxon>eudicotyledons</taxon>
        <taxon>Gunneridae</taxon>
        <taxon>Pentapetalae</taxon>
        <taxon>rosids</taxon>
        <taxon>fabids</taxon>
        <taxon>Fagales</taxon>
        <taxon>Fagaceae</taxon>
        <taxon>Quercus</taxon>
    </lineage>
</organism>
<proteinExistence type="predicted"/>
<dbReference type="AlphaFoldDB" id="A0AAW0M5T0"/>
<evidence type="ECO:0000313" key="2">
    <source>
        <dbReference type="EMBL" id="KAK7858419.1"/>
    </source>
</evidence>
<name>A0AAW0M5T0_QUESU</name>
<keyword evidence="1" id="KW-1133">Transmembrane helix</keyword>
<gene>
    <name evidence="2" type="ORF">CFP56_012296</name>
</gene>
<reference evidence="2" key="3">
    <citation type="submission" date="2023-07" db="EMBL/GenBank/DDBJ databases">
        <title>An improved reference 1 genome and first organelle genomes of Quercus suber.</title>
        <authorList>
            <consortium name="Genosuber Consortium"/>
            <person name="Usie A."/>
            <person name="Serra O."/>
            <person name="Barros P."/>
        </authorList>
    </citation>
    <scope>NUCLEOTIDE SEQUENCE</scope>
    <source>
        <strain evidence="2">HL8</strain>
        <tissue evidence="2">Leaves</tissue>
    </source>
</reference>
<comment type="caution">
    <text evidence="2">The sequence shown here is derived from an EMBL/GenBank/DDBJ whole genome shotgun (WGS) entry which is preliminary data.</text>
</comment>
<evidence type="ECO:0008006" key="3">
    <source>
        <dbReference type="Google" id="ProtNLM"/>
    </source>
</evidence>
<reference evidence="2" key="2">
    <citation type="journal article" date="2018" name="Sci. Data">
        <title>The draft genome sequence of cork oak.</title>
        <authorList>
            <person name="Ramos A.M."/>
            <person name="Usie A."/>
            <person name="Barbosa P."/>
            <person name="Barros P.M."/>
            <person name="Capote T."/>
            <person name="Chaves I."/>
            <person name="Simoes F."/>
            <person name="Abreu I."/>
            <person name="Carrasquinho I."/>
            <person name="Faro C."/>
            <person name="Guimaraes J.B."/>
            <person name="Mendonca D."/>
            <person name="Nobrega F."/>
            <person name="Rodrigues L."/>
            <person name="Saibo N.J.M."/>
            <person name="Varela M.C."/>
            <person name="Egas C."/>
            <person name="Matos J."/>
            <person name="Miguel C.M."/>
            <person name="Oliveira M.M."/>
            <person name="Ricardo C.P."/>
            <person name="Goncalves S."/>
        </authorList>
    </citation>
    <scope>NUCLEOTIDE SEQUENCE [LARGE SCALE GENOMIC DNA]</scope>
    <source>
        <strain evidence="2">HL8</strain>
    </source>
</reference>
<protein>
    <recommendedName>
        <fullName evidence="3">Secreted protein</fullName>
    </recommendedName>
</protein>
<sequence length="151" mass="16869">MAELTSLALLVVKPSLWSMTIACLNCSLLTQLFIQHLKTFSRRTCTFTYESRSDHCEQALFARKITFPRTIYQTGVGKKTLQNAGHHFQALISVLMRFMEHFPGVNLVWSVLVAANPSLLLVTSVGPRCSHSTHSSFCCSGVNVHAMLLRL</sequence>
<keyword evidence="1" id="KW-0812">Transmembrane</keyword>
<dbReference type="EMBL" id="PKMF04000019">
    <property type="protein sequence ID" value="KAK7858419.1"/>
    <property type="molecule type" value="Genomic_DNA"/>
</dbReference>
<evidence type="ECO:0000256" key="1">
    <source>
        <dbReference type="SAM" id="Phobius"/>
    </source>
</evidence>
<accession>A0AAW0M5T0</accession>
<feature type="transmembrane region" description="Helical" evidence="1">
    <location>
        <begin position="16"/>
        <end position="34"/>
    </location>
</feature>